<dbReference type="Proteomes" id="UP000827986">
    <property type="component" value="Unassembled WGS sequence"/>
</dbReference>
<gene>
    <name evidence="2" type="ORF">KIL84_019352</name>
</gene>
<evidence type="ECO:0000313" key="2">
    <source>
        <dbReference type="EMBL" id="KAH1186603.1"/>
    </source>
</evidence>
<evidence type="ECO:0000313" key="3">
    <source>
        <dbReference type="Proteomes" id="UP000827986"/>
    </source>
</evidence>
<keyword evidence="3" id="KW-1185">Reference proteome</keyword>
<proteinExistence type="predicted"/>
<name>A0A9D3XUY3_9SAUR</name>
<dbReference type="EMBL" id="JAHDVG010000463">
    <property type="protein sequence ID" value="KAH1186603.1"/>
    <property type="molecule type" value="Genomic_DNA"/>
</dbReference>
<reference evidence="2" key="1">
    <citation type="submission" date="2021-09" db="EMBL/GenBank/DDBJ databases">
        <title>The genome of Mauremys mutica provides insights into the evolution of semi-aquatic lifestyle.</title>
        <authorList>
            <person name="Gong S."/>
            <person name="Gao Y."/>
        </authorList>
    </citation>
    <scope>NUCLEOTIDE SEQUENCE</scope>
    <source>
        <strain evidence="2">MM-2020</strain>
        <tissue evidence="2">Muscle</tissue>
    </source>
</reference>
<evidence type="ECO:0000256" key="1">
    <source>
        <dbReference type="SAM" id="MobiDB-lite"/>
    </source>
</evidence>
<feature type="region of interest" description="Disordered" evidence="1">
    <location>
        <begin position="11"/>
        <end position="36"/>
    </location>
</feature>
<accession>A0A9D3XUY3</accession>
<comment type="caution">
    <text evidence="2">The sequence shown here is derived from an EMBL/GenBank/DDBJ whole genome shotgun (WGS) entry which is preliminary data.</text>
</comment>
<protein>
    <submittedName>
        <fullName evidence="2">Uncharacterized protein</fullName>
    </submittedName>
</protein>
<organism evidence="2 3">
    <name type="scientific">Mauremys mutica</name>
    <name type="common">yellowpond turtle</name>
    <dbReference type="NCBI Taxonomy" id="74926"/>
    <lineage>
        <taxon>Eukaryota</taxon>
        <taxon>Metazoa</taxon>
        <taxon>Chordata</taxon>
        <taxon>Craniata</taxon>
        <taxon>Vertebrata</taxon>
        <taxon>Euteleostomi</taxon>
        <taxon>Archelosauria</taxon>
        <taxon>Testudinata</taxon>
        <taxon>Testudines</taxon>
        <taxon>Cryptodira</taxon>
        <taxon>Durocryptodira</taxon>
        <taxon>Testudinoidea</taxon>
        <taxon>Geoemydidae</taxon>
        <taxon>Geoemydinae</taxon>
        <taxon>Mauremys</taxon>
    </lineage>
</organism>
<sequence>MHLTLFVMEKSRRGASGSEVFPREESHVSLSKPHSLSAPSMRNITLGSWGMKSSYSSSKSFKTSDALRAVYYPHCPWKEGAQHQV</sequence>
<dbReference type="AlphaFoldDB" id="A0A9D3XUY3"/>